<dbReference type="AlphaFoldDB" id="A0A830GK08"/>
<accession>A0A830GK08</accession>
<gene>
    <name evidence="1" type="ORF">GCM10009030_14190</name>
</gene>
<reference evidence="1" key="1">
    <citation type="journal article" date="2014" name="Int. J. Syst. Evol. Microbiol.">
        <title>Complete genome sequence of Corynebacterium casei LMG S-19264T (=DSM 44701T), isolated from a smear-ripened cheese.</title>
        <authorList>
            <consortium name="US DOE Joint Genome Institute (JGI-PGF)"/>
            <person name="Walter F."/>
            <person name="Albersmeier A."/>
            <person name="Kalinowski J."/>
            <person name="Ruckert C."/>
        </authorList>
    </citation>
    <scope>NUCLEOTIDE SEQUENCE</scope>
    <source>
        <strain evidence="1">JCM 17820</strain>
    </source>
</reference>
<protein>
    <submittedName>
        <fullName evidence="1">Uncharacterized protein</fullName>
    </submittedName>
</protein>
<proteinExistence type="predicted"/>
<dbReference type="Proteomes" id="UP000605784">
    <property type="component" value="Unassembled WGS sequence"/>
</dbReference>
<dbReference type="RefSeq" id="WP_188995911.1">
    <property type="nucleotide sequence ID" value="NZ_BMOU01000002.1"/>
</dbReference>
<comment type="caution">
    <text evidence="1">The sequence shown here is derived from an EMBL/GenBank/DDBJ whole genome shotgun (WGS) entry which is preliminary data.</text>
</comment>
<evidence type="ECO:0000313" key="2">
    <source>
        <dbReference type="Proteomes" id="UP000605784"/>
    </source>
</evidence>
<organism evidence="1 2">
    <name type="scientific">Haloarcula pellucida</name>
    <dbReference type="NCBI Taxonomy" id="1427151"/>
    <lineage>
        <taxon>Archaea</taxon>
        <taxon>Methanobacteriati</taxon>
        <taxon>Methanobacteriota</taxon>
        <taxon>Stenosarchaea group</taxon>
        <taxon>Halobacteria</taxon>
        <taxon>Halobacteriales</taxon>
        <taxon>Haloarculaceae</taxon>
        <taxon>Haloarcula</taxon>
    </lineage>
</organism>
<sequence>MTRQLRRTAGVLVAILTLLTGAAAAPATDVTDDRTVTFTEQRQVA</sequence>
<keyword evidence="2" id="KW-1185">Reference proteome</keyword>
<name>A0A830GK08_9EURY</name>
<evidence type="ECO:0000313" key="1">
    <source>
        <dbReference type="EMBL" id="GGN91354.1"/>
    </source>
</evidence>
<dbReference type="EMBL" id="BMOU01000002">
    <property type="protein sequence ID" value="GGN91354.1"/>
    <property type="molecule type" value="Genomic_DNA"/>
</dbReference>
<reference evidence="1" key="2">
    <citation type="submission" date="2020-09" db="EMBL/GenBank/DDBJ databases">
        <authorList>
            <person name="Sun Q."/>
            <person name="Ohkuma M."/>
        </authorList>
    </citation>
    <scope>NUCLEOTIDE SEQUENCE</scope>
    <source>
        <strain evidence="1">JCM 17820</strain>
    </source>
</reference>